<gene>
    <name evidence="1" type="ORF">WJX81_000982</name>
</gene>
<dbReference type="AlphaFoldDB" id="A0AAW1S7Z3"/>
<dbReference type="Proteomes" id="UP001445335">
    <property type="component" value="Unassembled WGS sequence"/>
</dbReference>
<evidence type="ECO:0000313" key="2">
    <source>
        <dbReference type="Proteomes" id="UP001445335"/>
    </source>
</evidence>
<comment type="caution">
    <text evidence="1">The sequence shown here is derived from an EMBL/GenBank/DDBJ whole genome shotgun (WGS) entry which is preliminary data.</text>
</comment>
<evidence type="ECO:0000313" key="1">
    <source>
        <dbReference type="EMBL" id="KAK9841957.1"/>
    </source>
</evidence>
<reference evidence="1 2" key="1">
    <citation type="journal article" date="2024" name="Nat. Commun.">
        <title>Phylogenomics reveals the evolutionary origins of lichenization in chlorophyte algae.</title>
        <authorList>
            <person name="Puginier C."/>
            <person name="Libourel C."/>
            <person name="Otte J."/>
            <person name="Skaloud P."/>
            <person name="Haon M."/>
            <person name="Grisel S."/>
            <person name="Petersen M."/>
            <person name="Berrin J.G."/>
            <person name="Delaux P.M."/>
            <person name="Dal Grande F."/>
            <person name="Keller J."/>
        </authorList>
    </citation>
    <scope>NUCLEOTIDE SEQUENCE [LARGE SCALE GENOMIC DNA]</scope>
    <source>
        <strain evidence="1 2">SAG 245.80</strain>
    </source>
</reference>
<organism evidence="1 2">
    <name type="scientific">Elliptochloris bilobata</name>
    <dbReference type="NCBI Taxonomy" id="381761"/>
    <lineage>
        <taxon>Eukaryota</taxon>
        <taxon>Viridiplantae</taxon>
        <taxon>Chlorophyta</taxon>
        <taxon>core chlorophytes</taxon>
        <taxon>Trebouxiophyceae</taxon>
        <taxon>Trebouxiophyceae incertae sedis</taxon>
        <taxon>Elliptochloris clade</taxon>
        <taxon>Elliptochloris</taxon>
    </lineage>
</organism>
<dbReference type="EMBL" id="JALJOU010000009">
    <property type="protein sequence ID" value="KAK9841957.1"/>
    <property type="molecule type" value="Genomic_DNA"/>
</dbReference>
<proteinExistence type="predicted"/>
<name>A0AAW1S7Z3_9CHLO</name>
<sequence>MRRQKAELVRAATEMESTMLAKLGPSLSQRPRSPADLQAVVEQVGRGILRVSLRRELLTIQKSFNL</sequence>
<protein>
    <submittedName>
        <fullName evidence="1">Uncharacterized protein</fullName>
    </submittedName>
</protein>
<accession>A0AAW1S7Z3</accession>
<keyword evidence="2" id="KW-1185">Reference proteome</keyword>